<dbReference type="Pfam" id="PF00400">
    <property type="entry name" value="WD40"/>
    <property type="match status" value="3"/>
</dbReference>
<dbReference type="SMART" id="SM00320">
    <property type="entry name" value="WD40"/>
    <property type="match status" value="3"/>
</dbReference>
<dbReference type="PROSITE" id="PS50294">
    <property type="entry name" value="WD_REPEATS_REGION"/>
    <property type="match status" value="1"/>
</dbReference>
<dbReference type="EMBL" id="GL833124">
    <property type="protein sequence ID" value="EGB10494.1"/>
    <property type="molecule type" value="Genomic_DNA"/>
</dbReference>
<dbReference type="OrthoDB" id="308449at2759"/>
<evidence type="ECO:0000256" key="2">
    <source>
        <dbReference type="ARBA" id="ARBA00022574"/>
    </source>
</evidence>
<feature type="repeat" description="WD" evidence="4">
    <location>
        <begin position="89"/>
        <end position="119"/>
    </location>
</feature>
<dbReference type="GeneID" id="20219650"/>
<proteinExistence type="predicted"/>
<keyword evidence="1" id="KW-0690">Ribosome biogenesis</keyword>
<dbReference type="RefSeq" id="XP_009035286.1">
    <property type="nucleotide sequence ID" value="XM_009037038.1"/>
</dbReference>
<evidence type="ECO:0000256" key="3">
    <source>
        <dbReference type="ARBA" id="ARBA00022737"/>
    </source>
</evidence>
<dbReference type="InterPro" id="IPR015943">
    <property type="entry name" value="WD40/YVTN_repeat-like_dom_sf"/>
</dbReference>
<feature type="repeat" description="WD" evidence="4">
    <location>
        <begin position="130"/>
        <end position="171"/>
    </location>
</feature>
<organism evidence="6">
    <name type="scientific">Aureococcus anophagefferens</name>
    <name type="common">Harmful bloom alga</name>
    <dbReference type="NCBI Taxonomy" id="44056"/>
    <lineage>
        <taxon>Eukaryota</taxon>
        <taxon>Sar</taxon>
        <taxon>Stramenopiles</taxon>
        <taxon>Ochrophyta</taxon>
        <taxon>Pelagophyceae</taxon>
        <taxon>Pelagomonadales</taxon>
        <taxon>Pelagomonadaceae</taxon>
        <taxon>Aureococcus</taxon>
    </lineage>
</organism>
<reference evidence="5 6" key="1">
    <citation type="journal article" date="2011" name="Proc. Natl. Acad. Sci. U.S.A.">
        <title>Niche of harmful alga Aureococcus anophagefferens revealed through ecogenomics.</title>
        <authorList>
            <person name="Gobler C.J."/>
            <person name="Berry D.L."/>
            <person name="Dyhrman S.T."/>
            <person name="Wilhelm S.W."/>
            <person name="Salamov A."/>
            <person name="Lobanov A.V."/>
            <person name="Zhang Y."/>
            <person name="Collier J.L."/>
            <person name="Wurch L.L."/>
            <person name="Kustka A.B."/>
            <person name="Dill B.D."/>
            <person name="Shah M."/>
            <person name="VerBerkmoes N.C."/>
            <person name="Kuo A."/>
            <person name="Terry A."/>
            <person name="Pangilinan J."/>
            <person name="Lindquist E.A."/>
            <person name="Lucas S."/>
            <person name="Paulsen I.T."/>
            <person name="Hattenrath-Lehmann T.K."/>
            <person name="Talmage S.C."/>
            <person name="Walker E.A."/>
            <person name="Koch F."/>
            <person name="Burson A.M."/>
            <person name="Marcoval M.A."/>
            <person name="Tang Y.Z."/>
            <person name="Lecleir G.R."/>
            <person name="Coyne K.J."/>
            <person name="Berg G.M."/>
            <person name="Bertrand E.M."/>
            <person name="Saito M.A."/>
            <person name="Gladyshev V.N."/>
            <person name="Grigoriev I.V."/>
        </authorList>
    </citation>
    <scope>NUCLEOTIDE SEQUENCE [LARGE SCALE GENOMIC DNA]</scope>
    <source>
        <strain evidence="6">CCMP 1984</strain>
    </source>
</reference>
<dbReference type="PRINTS" id="PR00320">
    <property type="entry name" value="GPROTEINBRPT"/>
</dbReference>
<gene>
    <name evidence="5" type="ORF">AURANDRAFT_22710</name>
</gene>
<evidence type="ECO:0000313" key="6">
    <source>
        <dbReference type="Proteomes" id="UP000002729"/>
    </source>
</evidence>
<keyword evidence="2 4" id="KW-0853">WD repeat</keyword>
<keyword evidence="6" id="KW-1185">Reference proteome</keyword>
<dbReference type="InterPro" id="IPR019775">
    <property type="entry name" value="WD40_repeat_CS"/>
</dbReference>
<dbReference type="OMA" id="CAFITRT"/>
<sequence length="234" mass="24469">MSSSAEPTGRARSNSLEGSHGVVIAGSYEGGLHGWRLGEASTGELTFSFAAHDGCCRCVAASEKTLLSGGDDEKIRVYSLRSGRQVGELSQHKGTVTGLAWCGAKHAVSASADGTLAVWRASDWVCVHVFGGHKGEIRSLAPHPSGRMCLTAGADRTLRLWDLVEGRCAFITRTKGEASRVFWASDGSCYGVVLGSRIEVRGVEDNGVLADVAVGAAVIDARFLDGAPFVAACD</sequence>
<dbReference type="PROSITE" id="PS00678">
    <property type="entry name" value="WD_REPEATS_1"/>
    <property type="match status" value="1"/>
</dbReference>
<evidence type="ECO:0000256" key="4">
    <source>
        <dbReference type="PROSITE-ProRule" id="PRU00221"/>
    </source>
</evidence>
<dbReference type="InterPro" id="IPR036322">
    <property type="entry name" value="WD40_repeat_dom_sf"/>
</dbReference>
<dbReference type="SUPFAM" id="SSF50978">
    <property type="entry name" value="WD40 repeat-like"/>
    <property type="match status" value="1"/>
</dbReference>
<dbReference type="PANTHER" id="PTHR44675:SF1">
    <property type="entry name" value="P21-ACTIVATED PROTEIN KINASE-INTERACTING PROTEIN 1"/>
    <property type="match status" value="1"/>
</dbReference>
<dbReference type="InParanoid" id="F0Y3X8"/>
<keyword evidence="3" id="KW-0677">Repeat</keyword>
<dbReference type="KEGG" id="aaf:AURANDRAFT_22710"/>
<dbReference type="InterPro" id="IPR001680">
    <property type="entry name" value="WD40_rpt"/>
</dbReference>
<dbReference type="AlphaFoldDB" id="F0Y3X8"/>
<accession>F0Y3X8</accession>
<dbReference type="InterPro" id="IPR051959">
    <property type="entry name" value="PAK1-Kinase_Regulator"/>
</dbReference>
<evidence type="ECO:0000313" key="5">
    <source>
        <dbReference type="EMBL" id="EGB10494.1"/>
    </source>
</evidence>
<dbReference type="eggNOG" id="KOG0294">
    <property type="taxonomic scope" value="Eukaryota"/>
</dbReference>
<dbReference type="PROSITE" id="PS50082">
    <property type="entry name" value="WD_REPEATS_2"/>
    <property type="match status" value="2"/>
</dbReference>
<dbReference type="InterPro" id="IPR020472">
    <property type="entry name" value="WD40_PAC1"/>
</dbReference>
<dbReference type="Proteomes" id="UP000002729">
    <property type="component" value="Unassembled WGS sequence"/>
</dbReference>
<feature type="non-terminal residue" evidence="5">
    <location>
        <position position="234"/>
    </location>
</feature>
<protein>
    <submittedName>
        <fullName evidence="5">Uncharacterized protein</fullName>
    </submittedName>
</protein>
<dbReference type="GO" id="GO:0042254">
    <property type="term" value="P:ribosome biogenesis"/>
    <property type="evidence" value="ECO:0007669"/>
    <property type="project" value="UniProtKB-KW"/>
</dbReference>
<dbReference type="PANTHER" id="PTHR44675">
    <property type="entry name" value="PAK1 INTERACTING PROTEIN 1"/>
    <property type="match status" value="1"/>
</dbReference>
<name>F0Y3X8_AURAN</name>
<dbReference type="Gene3D" id="2.130.10.10">
    <property type="entry name" value="YVTN repeat-like/Quinoprotein amine dehydrogenase"/>
    <property type="match status" value="1"/>
</dbReference>
<evidence type="ECO:0000256" key="1">
    <source>
        <dbReference type="ARBA" id="ARBA00022517"/>
    </source>
</evidence>